<evidence type="ECO:0000256" key="3">
    <source>
        <dbReference type="SAM" id="Phobius"/>
    </source>
</evidence>
<evidence type="ECO:0000313" key="6">
    <source>
        <dbReference type="Proteomes" id="UP001642360"/>
    </source>
</evidence>
<accession>A0ABC8SA10</accession>
<evidence type="ECO:0000256" key="1">
    <source>
        <dbReference type="ARBA" id="ARBA00022741"/>
    </source>
</evidence>
<reference evidence="5 6" key="1">
    <citation type="submission" date="2024-02" db="EMBL/GenBank/DDBJ databases">
        <authorList>
            <person name="Vignale AGUSTIN F."/>
            <person name="Sosa J E."/>
            <person name="Modenutti C."/>
        </authorList>
    </citation>
    <scope>NUCLEOTIDE SEQUENCE [LARGE SCALE GENOMIC DNA]</scope>
</reference>
<keyword evidence="4" id="KW-0732">Signal</keyword>
<evidence type="ECO:0000313" key="5">
    <source>
        <dbReference type="EMBL" id="CAK9151272.1"/>
    </source>
</evidence>
<keyword evidence="6" id="KW-1185">Reference proteome</keyword>
<dbReference type="AlphaFoldDB" id="A0ABC8SA10"/>
<dbReference type="Proteomes" id="UP001642360">
    <property type="component" value="Unassembled WGS sequence"/>
</dbReference>
<feature type="transmembrane region" description="Helical" evidence="3">
    <location>
        <begin position="249"/>
        <end position="270"/>
    </location>
</feature>
<sequence length="302" mass="34061">MALPSFLVFFILSNLVVVNSAQERKQSHYNCPVSFPCGYLGLIGFPFTNMSRPECGLCTVDCGPWQPPNVQLETNGRWYEVKRMFQNDTVLVVDPESKLRLESRSCDSFYNNSNLPNTPSISYTFSPNLTLFKCIKNPEFAQKKDEYFNNSYLAYDDCPDFSIHYTYSYNRSMTPSNLPSYCSVIQLPANSRKDVDPSKPFQLLTSEFSLQLHVSKECSSCNLDGGQCKTVSGNQLQYDKGQGKSKLKLTLLIVGFAVGIVILVATFICFRRKFTRDQTPIQNSNHLQHSSISALQHHSSAA</sequence>
<keyword evidence="1" id="KW-0547">Nucleotide-binding</keyword>
<gene>
    <name evidence="5" type="ORF">ILEXP_LOCUS19428</name>
</gene>
<evidence type="ECO:0000256" key="2">
    <source>
        <dbReference type="ARBA" id="ARBA00022840"/>
    </source>
</evidence>
<proteinExistence type="predicted"/>
<protein>
    <submittedName>
        <fullName evidence="5">Uncharacterized protein</fullName>
    </submittedName>
</protein>
<comment type="caution">
    <text evidence="5">The sequence shown here is derived from an EMBL/GenBank/DDBJ whole genome shotgun (WGS) entry which is preliminary data.</text>
</comment>
<keyword evidence="3" id="KW-1133">Transmembrane helix</keyword>
<dbReference type="PANTHER" id="PTHR46008">
    <property type="entry name" value="LEAF RUST 10 DISEASE-RESISTANCE LOCUS RECEPTOR-LIKE PROTEIN KINASE-LIKE 1.4"/>
    <property type="match status" value="1"/>
</dbReference>
<dbReference type="PANTHER" id="PTHR46008:SF2">
    <property type="entry name" value="LEAF RUST 10 DISEASE-RESISTANCE LOCUS RECEPTOR-LIKE PROTEIN KINASE-LIKE 1.4"/>
    <property type="match status" value="1"/>
</dbReference>
<name>A0ABC8SA10_9AQUA</name>
<keyword evidence="3" id="KW-0812">Transmembrane</keyword>
<keyword evidence="3" id="KW-0472">Membrane</keyword>
<dbReference type="EMBL" id="CAUOFW020002114">
    <property type="protein sequence ID" value="CAK9151272.1"/>
    <property type="molecule type" value="Genomic_DNA"/>
</dbReference>
<dbReference type="GO" id="GO:0005524">
    <property type="term" value="F:ATP binding"/>
    <property type="evidence" value="ECO:0007669"/>
    <property type="project" value="UniProtKB-KW"/>
</dbReference>
<feature type="chain" id="PRO_5044785263" evidence="4">
    <location>
        <begin position="22"/>
        <end position="302"/>
    </location>
</feature>
<feature type="signal peptide" evidence="4">
    <location>
        <begin position="1"/>
        <end position="21"/>
    </location>
</feature>
<organism evidence="5 6">
    <name type="scientific">Ilex paraguariensis</name>
    <name type="common">yerba mate</name>
    <dbReference type="NCBI Taxonomy" id="185542"/>
    <lineage>
        <taxon>Eukaryota</taxon>
        <taxon>Viridiplantae</taxon>
        <taxon>Streptophyta</taxon>
        <taxon>Embryophyta</taxon>
        <taxon>Tracheophyta</taxon>
        <taxon>Spermatophyta</taxon>
        <taxon>Magnoliopsida</taxon>
        <taxon>eudicotyledons</taxon>
        <taxon>Gunneridae</taxon>
        <taxon>Pentapetalae</taxon>
        <taxon>asterids</taxon>
        <taxon>campanulids</taxon>
        <taxon>Aquifoliales</taxon>
        <taxon>Aquifoliaceae</taxon>
        <taxon>Ilex</taxon>
    </lineage>
</organism>
<keyword evidence="2" id="KW-0067">ATP-binding</keyword>
<evidence type="ECO:0000256" key="4">
    <source>
        <dbReference type="SAM" id="SignalP"/>
    </source>
</evidence>